<evidence type="ECO:0000313" key="4">
    <source>
        <dbReference type="Proteomes" id="UP000198876"/>
    </source>
</evidence>
<feature type="transmembrane region" description="Helical" evidence="1">
    <location>
        <begin position="63"/>
        <end position="86"/>
    </location>
</feature>
<dbReference type="InterPro" id="IPR043717">
    <property type="entry name" value="DUF5658"/>
</dbReference>
<keyword evidence="1" id="KW-0472">Membrane</keyword>
<accession>A0A1I2LNL5</accession>
<keyword evidence="1" id="KW-1133">Transmembrane helix</keyword>
<dbReference type="Pfam" id="PF18902">
    <property type="entry name" value="DUF5658"/>
    <property type="match status" value="1"/>
</dbReference>
<feature type="domain" description="DUF5658" evidence="2">
    <location>
        <begin position="26"/>
        <end position="115"/>
    </location>
</feature>
<keyword evidence="1" id="KW-0812">Transmembrane</keyword>
<protein>
    <recommendedName>
        <fullName evidence="2">DUF5658 domain-containing protein</fullName>
    </recommendedName>
</protein>
<evidence type="ECO:0000259" key="2">
    <source>
        <dbReference type="Pfam" id="PF18902"/>
    </source>
</evidence>
<evidence type="ECO:0000256" key="1">
    <source>
        <dbReference type="SAM" id="Phobius"/>
    </source>
</evidence>
<sequence>MPSSALHAALSSLPAPSPLELALWALAVVFYGVGDYATTVAAASRPGARERNPILRRLFAGRLSPLVSFALVKAAAFCLFFAGYLFVGVRPIRTAIPGAVAVVGIVVTVQNIRVLRR</sequence>
<gene>
    <name evidence="3" type="ORF">SAMN04488063_0286</name>
</gene>
<reference evidence="4" key="1">
    <citation type="submission" date="2016-10" db="EMBL/GenBank/DDBJ databases">
        <authorList>
            <person name="Varghese N."/>
            <person name="Submissions S."/>
        </authorList>
    </citation>
    <scope>NUCLEOTIDE SEQUENCE [LARGE SCALE GENOMIC DNA]</scope>
    <source>
        <strain evidence="4">CGMCC 1.7739</strain>
    </source>
</reference>
<proteinExistence type="predicted"/>
<feature type="transmembrane region" description="Helical" evidence="1">
    <location>
        <begin position="21"/>
        <end position="43"/>
    </location>
</feature>
<dbReference type="EMBL" id="FOOQ01000001">
    <property type="protein sequence ID" value="SFF78651.1"/>
    <property type="molecule type" value="Genomic_DNA"/>
</dbReference>
<keyword evidence="4" id="KW-1185">Reference proteome</keyword>
<dbReference type="Proteomes" id="UP000198876">
    <property type="component" value="Unassembled WGS sequence"/>
</dbReference>
<dbReference type="RefSeq" id="WP_092891001.1">
    <property type="nucleotide sequence ID" value="NZ_FOOQ01000001.1"/>
</dbReference>
<name>A0A1I2LNL5_9EURY</name>
<dbReference type="STRING" id="553467.SAMN04488063_0286"/>
<dbReference type="OrthoDB" id="270892at2157"/>
<evidence type="ECO:0000313" key="3">
    <source>
        <dbReference type="EMBL" id="SFF78651.1"/>
    </source>
</evidence>
<organism evidence="3 4">
    <name type="scientific">Halopelagius inordinatus</name>
    <dbReference type="NCBI Taxonomy" id="553467"/>
    <lineage>
        <taxon>Archaea</taxon>
        <taxon>Methanobacteriati</taxon>
        <taxon>Methanobacteriota</taxon>
        <taxon>Stenosarchaea group</taxon>
        <taxon>Halobacteria</taxon>
        <taxon>Halobacteriales</taxon>
        <taxon>Haloferacaceae</taxon>
    </lineage>
</organism>
<feature type="transmembrane region" description="Helical" evidence="1">
    <location>
        <begin position="92"/>
        <end position="112"/>
    </location>
</feature>
<dbReference type="AlphaFoldDB" id="A0A1I2LNL5"/>